<feature type="region of interest" description="Disordered" evidence="1">
    <location>
        <begin position="342"/>
        <end position="368"/>
    </location>
</feature>
<feature type="region of interest" description="Disordered" evidence="1">
    <location>
        <begin position="244"/>
        <end position="266"/>
    </location>
</feature>
<dbReference type="SUPFAM" id="SSF55658">
    <property type="entry name" value="L9 N-domain-like"/>
    <property type="match status" value="1"/>
</dbReference>
<evidence type="ECO:0000313" key="4">
    <source>
        <dbReference type="Proteomes" id="UP000053927"/>
    </source>
</evidence>
<organism evidence="3 4">
    <name type="scientific">Stereum hirsutum (strain FP-91666)</name>
    <name type="common">White-rot fungus</name>
    <dbReference type="NCBI Taxonomy" id="721885"/>
    <lineage>
        <taxon>Eukaryota</taxon>
        <taxon>Fungi</taxon>
        <taxon>Dikarya</taxon>
        <taxon>Basidiomycota</taxon>
        <taxon>Agaricomycotina</taxon>
        <taxon>Agaricomycetes</taxon>
        <taxon>Russulales</taxon>
        <taxon>Stereaceae</taxon>
        <taxon>Stereum</taxon>
    </lineage>
</organism>
<dbReference type="InterPro" id="IPR037056">
    <property type="entry name" value="RNase_H1_N_sf"/>
</dbReference>
<dbReference type="RefSeq" id="XP_007311855.1">
    <property type="nucleotide sequence ID" value="XM_007311793.1"/>
</dbReference>
<feature type="compositionally biased region" description="Low complexity" evidence="1">
    <location>
        <begin position="346"/>
        <end position="358"/>
    </location>
</feature>
<evidence type="ECO:0000259" key="2">
    <source>
        <dbReference type="Pfam" id="PF01693"/>
    </source>
</evidence>
<feature type="domain" description="Ribonuclease H1 N-terminal" evidence="2">
    <location>
        <begin position="267"/>
        <end position="307"/>
    </location>
</feature>
<keyword evidence="4" id="KW-1185">Reference proteome</keyword>
<feature type="region of interest" description="Disordered" evidence="1">
    <location>
        <begin position="1"/>
        <end position="29"/>
    </location>
</feature>
<dbReference type="AlphaFoldDB" id="R7RVI1"/>
<dbReference type="GeneID" id="18796006"/>
<name>R7RVI1_STEHR</name>
<dbReference type="InterPro" id="IPR009027">
    <property type="entry name" value="Ribosomal_bL9/RNase_H1_N"/>
</dbReference>
<dbReference type="Proteomes" id="UP000053927">
    <property type="component" value="Unassembled WGS sequence"/>
</dbReference>
<dbReference type="EMBL" id="JH687425">
    <property type="protein sequence ID" value="EIM79046.1"/>
    <property type="molecule type" value="Genomic_DNA"/>
</dbReference>
<evidence type="ECO:0000256" key="1">
    <source>
        <dbReference type="SAM" id="MobiDB-lite"/>
    </source>
</evidence>
<proteinExistence type="predicted"/>
<dbReference type="InterPro" id="IPR011320">
    <property type="entry name" value="RNase_H1_N"/>
</dbReference>
<feature type="region of interest" description="Disordered" evidence="1">
    <location>
        <begin position="70"/>
        <end position="111"/>
    </location>
</feature>
<feature type="compositionally biased region" description="Pro residues" evidence="1">
    <location>
        <begin position="77"/>
        <end position="87"/>
    </location>
</feature>
<gene>
    <name evidence="3" type="ORF">STEHIDRAFT_116824</name>
</gene>
<dbReference type="KEGG" id="shs:STEHIDRAFT_116824"/>
<evidence type="ECO:0000313" key="3">
    <source>
        <dbReference type="EMBL" id="EIM79046.1"/>
    </source>
</evidence>
<protein>
    <recommendedName>
        <fullName evidence="2">Ribonuclease H1 N-terminal domain-containing protein</fullName>
    </recommendedName>
</protein>
<sequence length="617" mass="68645">MPAVQSRPLTARPHIEGGYISLSSDDSSEDDWMTAYESTNYDGSDHDEWLAAIMCTLTVEREPGVYAVVEAGDSSPTPAPQDSPPARLPLTTQPTPVASTSSPSPSTPRLNRAGKVYIVDVPTIMGSQVVNHWAKAADLTQGVEGAHVRSVVARRTPSDIFQRGRGLATPVSPSSGKASKEKAYSAIVAHMPGVFSTWGDLVRAVFGTPGQVYKKHKSLLDAHIHYADMQRKGLVRAVPYHGRHPLPPPLPTPPGLPPPPQTSKTTYTVTQGRRVGVYREWAEAAAQVLFVRCAVVTAYSTPEDAEAAFALALKEGHVRVRTEIVLARGFCLPRLSTFLTMADGDTNTNNTKGTNSTTENDRKEEEDEDSRYAEALNRLSERVDFFSIDGPLDRVPTYRNHEYECFMQRASRPDALPQHKVGRYWRFDSIFERKCERGLNEEDLALIPEYLKEQAAKVRARGYENYFALPSGSPPYSDDFVLLSRLELPSERDSNLRTAKDIVDDAIDCFEDDESLGILVQGLHRHIRTRVDVVEMLRAEYIRKKKDDPDRSINLASSVHNIAAFAQVLALLCDGIPYLLAAYEDEALIFQGRHVDVTAFRNRFQWDHNSWAPPPTF</sequence>
<dbReference type="Pfam" id="PF01693">
    <property type="entry name" value="Cauli_VI"/>
    <property type="match status" value="1"/>
</dbReference>
<dbReference type="Gene3D" id="3.40.970.10">
    <property type="entry name" value="Ribonuclease H1, N-terminal domain"/>
    <property type="match status" value="1"/>
</dbReference>
<feature type="compositionally biased region" description="Pro residues" evidence="1">
    <location>
        <begin position="245"/>
        <end position="261"/>
    </location>
</feature>
<accession>R7RVI1</accession>
<reference evidence="4" key="1">
    <citation type="journal article" date="2012" name="Science">
        <title>The Paleozoic origin of enzymatic lignin decomposition reconstructed from 31 fungal genomes.</title>
        <authorList>
            <person name="Floudas D."/>
            <person name="Binder M."/>
            <person name="Riley R."/>
            <person name="Barry K."/>
            <person name="Blanchette R.A."/>
            <person name="Henrissat B."/>
            <person name="Martinez A.T."/>
            <person name="Otillar R."/>
            <person name="Spatafora J.W."/>
            <person name="Yadav J.S."/>
            <person name="Aerts A."/>
            <person name="Benoit I."/>
            <person name="Boyd A."/>
            <person name="Carlson A."/>
            <person name="Copeland A."/>
            <person name="Coutinho P.M."/>
            <person name="de Vries R.P."/>
            <person name="Ferreira P."/>
            <person name="Findley K."/>
            <person name="Foster B."/>
            <person name="Gaskell J."/>
            <person name="Glotzer D."/>
            <person name="Gorecki P."/>
            <person name="Heitman J."/>
            <person name="Hesse C."/>
            <person name="Hori C."/>
            <person name="Igarashi K."/>
            <person name="Jurgens J.A."/>
            <person name="Kallen N."/>
            <person name="Kersten P."/>
            <person name="Kohler A."/>
            <person name="Kuees U."/>
            <person name="Kumar T.K.A."/>
            <person name="Kuo A."/>
            <person name="LaButti K."/>
            <person name="Larrondo L.F."/>
            <person name="Lindquist E."/>
            <person name="Ling A."/>
            <person name="Lombard V."/>
            <person name="Lucas S."/>
            <person name="Lundell T."/>
            <person name="Martin R."/>
            <person name="McLaughlin D.J."/>
            <person name="Morgenstern I."/>
            <person name="Morin E."/>
            <person name="Murat C."/>
            <person name="Nagy L.G."/>
            <person name="Nolan M."/>
            <person name="Ohm R.A."/>
            <person name="Patyshakuliyeva A."/>
            <person name="Rokas A."/>
            <person name="Ruiz-Duenas F.J."/>
            <person name="Sabat G."/>
            <person name="Salamov A."/>
            <person name="Samejima M."/>
            <person name="Schmutz J."/>
            <person name="Slot J.C."/>
            <person name="St John F."/>
            <person name="Stenlid J."/>
            <person name="Sun H."/>
            <person name="Sun S."/>
            <person name="Syed K."/>
            <person name="Tsang A."/>
            <person name="Wiebenga A."/>
            <person name="Young D."/>
            <person name="Pisabarro A."/>
            <person name="Eastwood D.C."/>
            <person name="Martin F."/>
            <person name="Cullen D."/>
            <person name="Grigoriev I.V."/>
            <person name="Hibbett D.S."/>
        </authorList>
    </citation>
    <scope>NUCLEOTIDE SEQUENCE [LARGE SCALE GENOMIC DNA]</scope>
    <source>
        <strain evidence="4">FP-91666</strain>
    </source>
</reference>
<feature type="compositionally biased region" description="Low complexity" evidence="1">
    <location>
        <begin position="91"/>
        <end position="108"/>
    </location>
</feature>